<proteinExistence type="predicted"/>
<sequence length="178" mass="20425">MEEVTDKASLADRWHEMLFGVRRSIRYHKRRRGFFDRLDQCSSMLSVIFGSAAIYGILKSTNTEDLALISSGLVTVLAAVNLVVGSSRRAREHDDFARRFIALEKRMLGAESEQVLHEVSEARLSIEAEEPPVMQVLNCLCHNEQMRAMGYKKEELAQIGPLQRLFAHFFDWRESTIH</sequence>
<evidence type="ECO:0000313" key="3">
    <source>
        <dbReference type="Proteomes" id="UP000026923"/>
    </source>
</evidence>
<name>A0A061JPS2_STUST</name>
<keyword evidence="1" id="KW-1133">Transmembrane helix</keyword>
<evidence type="ECO:0000313" key="2">
    <source>
        <dbReference type="EMBL" id="EWC40189.1"/>
    </source>
</evidence>
<dbReference type="OrthoDB" id="6891152at2"/>
<accession>A0A061JPS2</accession>
<protein>
    <submittedName>
        <fullName evidence="2">Membrane protein</fullName>
    </submittedName>
</protein>
<dbReference type="AlphaFoldDB" id="A0A061JPS2"/>
<feature type="transmembrane region" description="Helical" evidence="1">
    <location>
        <begin position="66"/>
        <end position="84"/>
    </location>
</feature>
<keyword evidence="1" id="KW-0472">Membrane</keyword>
<reference evidence="2 3" key="1">
    <citation type="journal article" date="2013" name="Genome Announc.">
        <title>Draft Genome of the Nitrogen-Fixing Bacterium Pseudomonas stutzeri Strain KOS6 Isolated from Industrial Hydrocarbon Sludge.</title>
        <authorList>
            <person name="Grigoryeva T.V."/>
            <person name="Laikov A.V."/>
            <person name="Naumova R.P."/>
            <person name="Manolov A.I."/>
            <person name="Larin A.K."/>
            <person name="Karpova I.Y."/>
            <person name="Semashko T.A."/>
            <person name="Alexeev D.G."/>
            <person name="Kostryukova E.S."/>
            <person name="Muller R."/>
            <person name="Govorun V.M."/>
        </authorList>
    </citation>
    <scope>NUCLEOTIDE SEQUENCE [LARGE SCALE GENOMIC DNA]</scope>
    <source>
        <strain evidence="2 3">KOS6</strain>
    </source>
</reference>
<evidence type="ECO:0000256" key="1">
    <source>
        <dbReference type="SAM" id="Phobius"/>
    </source>
</evidence>
<comment type="caution">
    <text evidence="2">The sequence shown here is derived from an EMBL/GenBank/DDBJ whole genome shotgun (WGS) entry which is preliminary data.</text>
</comment>
<dbReference type="eggNOG" id="ENOG5032FG4">
    <property type="taxonomic scope" value="Bacteria"/>
</dbReference>
<organism evidence="2 3">
    <name type="scientific">Stutzerimonas stutzeri KOS6</name>
    <dbReference type="NCBI Taxonomy" id="1218352"/>
    <lineage>
        <taxon>Bacteria</taxon>
        <taxon>Pseudomonadati</taxon>
        <taxon>Pseudomonadota</taxon>
        <taxon>Gammaproteobacteria</taxon>
        <taxon>Pseudomonadales</taxon>
        <taxon>Pseudomonadaceae</taxon>
        <taxon>Stutzerimonas</taxon>
    </lineage>
</organism>
<dbReference type="HOGENOM" id="CLU_114946_0_0_6"/>
<feature type="transmembrane region" description="Helical" evidence="1">
    <location>
        <begin position="41"/>
        <end position="60"/>
    </location>
</feature>
<gene>
    <name evidence="2" type="ORF">B597_016565</name>
</gene>
<dbReference type="Proteomes" id="UP000026923">
    <property type="component" value="Unassembled WGS sequence"/>
</dbReference>
<dbReference type="RefSeq" id="WP_003294379.1">
    <property type="nucleotide sequence ID" value="NZ_KK020676.1"/>
</dbReference>
<dbReference type="EMBL" id="AMCZ02000024">
    <property type="protein sequence ID" value="EWC40189.1"/>
    <property type="molecule type" value="Genomic_DNA"/>
</dbReference>
<keyword evidence="1" id="KW-0812">Transmembrane</keyword>